<dbReference type="AlphaFoldDB" id="A0A4Y7QI73"/>
<dbReference type="FunFam" id="1.10.10.10:FF:000270">
    <property type="entry name" value="Non-structural maintenance of chromosomes element 1 homolog"/>
    <property type="match status" value="1"/>
</dbReference>
<accession>A0A4Y7QI73</accession>
<evidence type="ECO:0000256" key="12">
    <source>
        <dbReference type="ARBA" id="ARBA00023172"/>
    </source>
</evidence>
<evidence type="ECO:0000256" key="2">
    <source>
        <dbReference type="ARBA" id="ARBA00004123"/>
    </source>
</evidence>
<dbReference type="EMBL" id="ML170159">
    <property type="protein sequence ID" value="TDL27344.1"/>
    <property type="molecule type" value="Genomic_DNA"/>
</dbReference>
<evidence type="ECO:0000256" key="5">
    <source>
        <dbReference type="ARBA" id="ARBA00019422"/>
    </source>
</evidence>
<evidence type="ECO:0000259" key="18">
    <source>
        <dbReference type="PROSITE" id="PS50089"/>
    </source>
</evidence>
<dbReference type="GO" id="GO:0000724">
    <property type="term" value="P:double-strand break repair via homologous recombination"/>
    <property type="evidence" value="ECO:0007669"/>
    <property type="project" value="TreeGrafter"/>
</dbReference>
<protein>
    <recommendedName>
        <fullName evidence="5 16">Non-structural maintenance of chromosomes element 1 homolog</fullName>
        <ecNumber evidence="4 16">2.3.2.27</ecNumber>
    </recommendedName>
</protein>
<dbReference type="PROSITE" id="PS50089">
    <property type="entry name" value="ZF_RING_2"/>
    <property type="match status" value="1"/>
</dbReference>
<dbReference type="Pfam" id="PF08746">
    <property type="entry name" value="zf-RING-like"/>
    <property type="match status" value="1"/>
</dbReference>
<keyword evidence="7 16" id="KW-0479">Metal-binding</keyword>
<evidence type="ECO:0000256" key="10">
    <source>
        <dbReference type="ARBA" id="ARBA00022786"/>
    </source>
</evidence>
<dbReference type="Proteomes" id="UP000294933">
    <property type="component" value="Unassembled WGS sequence"/>
</dbReference>
<dbReference type="GO" id="GO:0061630">
    <property type="term" value="F:ubiquitin protein ligase activity"/>
    <property type="evidence" value="ECO:0007669"/>
    <property type="project" value="UniProtKB-EC"/>
</dbReference>
<evidence type="ECO:0000256" key="6">
    <source>
        <dbReference type="ARBA" id="ARBA00022679"/>
    </source>
</evidence>
<dbReference type="STRING" id="50990.A0A4Y7QI73"/>
<keyword evidence="11 16" id="KW-0862">Zinc</keyword>
<keyword evidence="13 16" id="KW-0234">DNA repair</keyword>
<evidence type="ECO:0000313" key="20">
    <source>
        <dbReference type="Proteomes" id="UP000294933"/>
    </source>
</evidence>
<keyword evidence="6 16" id="KW-0808">Transferase</keyword>
<evidence type="ECO:0000256" key="3">
    <source>
        <dbReference type="ARBA" id="ARBA00010258"/>
    </source>
</evidence>
<gene>
    <name evidence="19" type="ORF">BD410DRAFT_818808</name>
</gene>
<evidence type="ECO:0000256" key="1">
    <source>
        <dbReference type="ARBA" id="ARBA00000900"/>
    </source>
</evidence>
<evidence type="ECO:0000256" key="8">
    <source>
        <dbReference type="ARBA" id="ARBA00022763"/>
    </source>
</evidence>
<feature type="compositionally biased region" description="Basic and acidic residues" evidence="17">
    <location>
        <begin position="254"/>
        <end position="263"/>
    </location>
</feature>
<keyword evidence="20" id="KW-1185">Reference proteome</keyword>
<comment type="catalytic activity">
    <reaction evidence="1 16">
        <text>S-ubiquitinyl-[E2 ubiquitin-conjugating enzyme]-L-cysteine + [acceptor protein]-L-lysine = [E2 ubiquitin-conjugating enzyme]-L-cysteine + N(6)-ubiquitinyl-[acceptor protein]-L-lysine.</text>
        <dbReference type="EC" id="2.3.2.27"/>
    </reaction>
</comment>
<keyword evidence="10 16" id="KW-0833">Ubl conjugation pathway</keyword>
<dbReference type="InterPro" id="IPR013083">
    <property type="entry name" value="Znf_RING/FYVE/PHD"/>
</dbReference>
<comment type="subcellular location">
    <subcellularLocation>
        <location evidence="2 16">Nucleus</location>
    </subcellularLocation>
</comment>
<dbReference type="PANTHER" id="PTHR20973">
    <property type="entry name" value="NON-SMC ELEMENT 1-RELATED"/>
    <property type="match status" value="1"/>
</dbReference>
<dbReference type="Gene3D" id="1.10.10.10">
    <property type="entry name" value="Winged helix-like DNA-binding domain superfamily/Winged helix DNA-binding domain"/>
    <property type="match status" value="1"/>
</dbReference>
<dbReference type="EC" id="2.3.2.27" evidence="4 16"/>
<keyword evidence="9 15" id="KW-0863">Zinc-finger</keyword>
<evidence type="ECO:0000256" key="16">
    <source>
        <dbReference type="RuleBase" id="RU368018"/>
    </source>
</evidence>
<keyword evidence="12 16" id="KW-0233">DNA recombination</keyword>
<evidence type="ECO:0000256" key="14">
    <source>
        <dbReference type="ARBA" id="ARBA00023242"/>
    </source>
</evidence>
<reference evidence="19 20" key="1">
    <citation type="submission" date="2018-06" db="EMBL/GenBank/DDBJ databases">
        <title>A transcriptomic atlas of mushroom development highlights an independent origin of complex multicellularity.</title>
        <authorList>
            <consortium name="DOE Joint Genome Institute"/>
            <person name="Krizsan K."/>
            <person name="Almasi E."/>
            <person name="Merenyi Z."/>
            <person name="Sahu N."/>
            <person name="Viragh M."/>
            <person name="Koszo T."/>
            <person name="Mondo S."/>
            <person name="Kiss B."/>
            <person name="Balint B."/>
            <person name="Kues U."/>
            <person name="Barry K."/>
            <person name="Hegedus J.C."/>
            <person name="Henrissat B."/>
            <person name="Johnson J."/>
            <person name="Lipzen A."/>
            <person name="Ohm R."/>
            <person name="Nagy I."/>
            <person name="Pangilinan J."/>
            <person name="Yan J."/>
            <person name="Xiong Y."/>
            <person name="Grigoriev I.V."/>
            <person name="Hibbett D.S."/>
            <person name="Nagy L.G."/>
        </authorList>
    </citation>
    <scope>NUCLEOTIDE SEQUENCE [LARGE SCALE GENOMIC DNA]</scope>
    <source>
        <strain evidence="19 20">SZMC22713</strain>
    </source>
</reference>
<dbReference type="OrthoDB" id="185455at2759"/>
<dbReference type="InterPro" id="IPR001841">
    <property type="entry name" value="Znf_RING"/>
</dbReference>
<dbReference type="GO" id="GO:0005634">
    <property type="term" value="C:nucleus"/>
    <property type="evidence" value="ECO:0007669"/>
    <property type="project" value="UniProtKB-SubCell"/>
</dbReference>
<comment type="function">
    <text evidence="16">Acts in a DNA repair pathway for removal of UV-induced DNA damage that is distinct from classical nucleotide excision repair and in repair of ionizing radiation damage. Functions in homologous recombination repair of DNA double strand breaks and in recovery of stalled replication forks.</text>
</comment>
<feature type="domain" description="RING-type" evidence="18">
    <location>
        <begin position="198"/>
        <end position="239"/>
    </location>
</feature>
<dbReference type="SUPFAM" id="SSF57850">
    <property type="entry name" value="RING/U-box"/>
    <property type="match status" value="1"/>
</dbReference>
<evidence type="ECO:0000256" key="7">
    <source>
        <dbReference type="ARBA" id="ARBA00022723"/>
    </source>
</evidence>
<sequence length="362" mass="40568">MGKDKISSNDVQRLFLQAVISRRYMSEKLAKTLHRKCVDTVKFAGGLNIPYEDTVGFWDDFITKVNRSLDPLDLEFKNVVDEVKGRKHYVLVNTKGDEIAQMATDYTPAEIAFFKAVVEQIMLSPNLAFSLSSLAALREVSTLKSTMTKTQAEVVLSSFVAKGWLLKSKKGRFSLSARTIVELEPYLRSSYNEELLDCTICSEVVTKGITCVGTNCHTYIHMHCYAVYKRTKSSCPTCRTEWGNGSSLPPIGEDAAKPGQDHQRRVRRRSGADGDEDEDEMDPSQSQSQSQDPSQEPSQTQTQKKGKKKAAAKGSKKTNGRAAREETPESEEDNDDEELSQNIEGMDIDNLTQDKGRSRRKR</sequence>
<dbReference type="InterPro" id="IPR014857">
    <property type="entry name" value="Nse1_RING_C4HC3-type"/>
</dbReference>
<feature type="compositionally biased region" description="Acidic residues" evidence="17">
    <location>
        <begin position="273"/>
        <end position="282"/>
    </location>
</feature>
<dbReference type="GO" id="GO:0008270">
    <property type="term" value="F:zinc ion binding"/>
    <property type="evidence" value="ECO:0007669"/>
    <property type="project" value="UniProtKB-KW"/>
</dbReference>
<feature type="compositionally biased region" description="Low complexity" evidence="17">
    <location>
        <begin position="283"/>
        <end position="303"/>
    </location>
</feature>
<evidence type="ECO:0000313" key="19">
    <source>
        <dbReference type="EMBL" id="TDL27344.1"/>
    </source>
</evidence>
<feature type="compositionally biased region" description="Acidic residues" evidence="17">
    <location>
        <begin position="328"/>
        <end position="339"/>
    </location>
</feature>
<comment type="subunit">
    <text evidence="16">Component of the Smc5-Smc6 complex.</text>
</comment>
<dbReference type="VEuPathDB" id="FungiDB:BD410DRAFT_818808"/>
<evidence type="ECO:0000256" key="11">
    <source>
        <dbReference type="ARBA" id="ARBA00022833"/>
    </source>
</evidence>
<organism evidence="19 20">
    <name type="scientific">Rickenella mellea</name>
    <dbReference type="NCBI Taxonomy" id="50990"/>
    <lineage>
        <taxon>Eukaryota</taxon>
        <taxon>Fungi</taxon>
        <taxon>Dikarya</taxon>
        <taxon>Basidiomycota</taxon>
        <taxon>Agaricomycotina</taxon>
        <taxon>Agaricomycetes</taxon>
        <taxon>Hymenochaetales</taxon>
        <taxon>Rickenellaceae</taxon>
        <taxon>Rickenella</taxon>
    </lineage>
</organism>
<evidence type="ECO:0000256" key="13">
    <source>
        <dbReference type="ARBA" id="ARBA00023204"/>
    </source>
</evidence>
<proteinExistence type="inferred from homology"/>
<dbReference type="GO" id="GO:0030915">
    <property type="term" value="C:Smc5-Smc6 complex"/>
    <property type="evidence" value="ECO:0007669"/>
    <property type="project" value="UniProtKB-UniRule"/>
</dbReference>
<comment type="similarity">
    <text evidence="3 16">Belongs to the NSE1 family.</text>
</comment>
<keyword evidence="14 16" id="KW-0539">Nucleus</keyword>
<evidence type="ECO:0000256" key="15">
    <source>
        <dbReference type="PROSITE-ProRule" id="PRU00175"/>
    </source>
</evidence>
<evidence type="ECO:0000256" key="4">
    <source>
        <dbReference type="ARBA" id="ARBA00012483"/>
    </source>
</evidence>
<dbReference type="Gene3D" id="3.90.1150.220">
    <property type="match status" value="1"/>
</dbReference>
<feature type="compositionally biased region" description="Basic residues" evidence="17">
    <location>
        <begin position="304"/>
        <end position="319"/>
    </location>
</feature>
<evidence type="ECO:0000256" key="9">
    <source>
        <dbReference type="ARBA" id="ARBA00022771"/>
    </source>
</evidence>
<feature type="region of interest" description="Disordered" evidence="17">
    <location>
        <begin position="243"/>
        <end position="362"/>
    </location>
</feature>
<dbReference type="InterPro" id="IPR011513">
    <property type="entry name" value="Nse1"/>
</dbReference>
<dbReference type="Pfam" id="PF07574">
    <property type="entry name" value="SMC_Nse1"/>
    <property type="match status" value="1"/>
</dbReference>
<dbReference type="PANTHER" id="PTHR20973:SF0">
    <property type="entry name" value="NON-STRUCTURAL MAINTENANCE OF CHROMOSOMES ELEMENT 1 HOMOLOG"/>
    <property type="match status" value="1"/>
</dbReference>
<dbReference type="Gene3D" id="3.30.40.10">
    <property type="entry name" value="Zinc/RING finger domain, C3HC4 (zinc finger)"/>
    <property type="match status" value="1"/>
</dbReference>
<dbReference type="InterPro" id="IPR036388">
    <property type="entry name" value="WH-like_DNA-bd_sf"/>
</dbReference>
<evidence type="ECO:0000256" key="17">
    <source>
        <dbReference type="SAM" id="MobiDB-lite"/>
    </source>
</evidence>
<keyword evidence="8 16" id="KW-0227">DNA damage</keyword>
<name>A0A4Y7QI73_9AGAM</name>